<gene>
    <name evidence="2" type="ORF">JEQ47_02185</name>
</gene>
<organism evidence="2 3">
    <name type="scientific">Devosia sediminis</name>
    <dbReference type="NCBI Taxonomy" id="2798801"/>
    <lineage>
        <taxon>Bacteria</taxon>
        <taxon>Pseudomonadati</taxon>
        <taxon>Pseudomonadota</taxon>
        <taxon>Alphaproteobacteria</taxon>
        <taxon>Hyphomicrobiales</taxon>
        <taxon>Devosiaceae</taxon>
        <taxon>Devosia</taxon>
    </lineage>
</organism>
<dbReference type="RefSeq" id="WP_198874752.1">
    <property type="nucleotide sequence ID" value="NZ_JAEKMH010000001.1"/>
</dbReference>
<feature type="signal peptide" evidence="1">
    <location>
        <begin position="1"/>
        <end position="19"/>
    </location>
</feature>
<evidence type="ECO:0000313" key="3">
    <source>
        <dbReference type="Proteomes" id="UP000602124"/>
    </source>
</evidence>
<dbReference type="InterPro" id="IPR032347">
    <property type="entry name" value="DUF4864"/>
</dbReference>
<feature type="chain" id="PRO_5037554023" evidence="1">
    <location>
        <begin position="20"/>
        <end position="138"/>
    </location>
</feature>
<dbReference type="Proteomes" id="UP000602124">
    <property type="component" value="Unassembled WGS sequence"/>
</dbReference>
<reference evidence="2" key="1">
    <citation type="submission" date="2020-12" db="EMBL/GenBank/DDBJ databases">
        <title>Devosia sp. MSA67 isolated from Mo River.</title>
        <authorList>
            <person name="Ma F."/>
            <person name="Zi Z."/>
        </authorList>
    </citation>
    <scope>NUCLEOTIDE SEQUENCE</scope>
    <source>
        <strain evidence="2">MSA67</strain>
    </source>
</reference>
<dbReference type="Pfam" id="PF16156">
    <property type="entry name" value="DUF4864"/>
    <property type="match status" value="1"/>
</dbReference>
<evidence type="ECO:0000256" key="1">
    <source>
        <dbReference type="SAM" id="SignalP"/>
    </source>
</evidence>
<dbReference type="AlphaFoldDB" id="A0A934IMQ2"/>
<comment type="caution">
    <text evidence="2">The sequence shown here is derived from an EMBL/GenBank/DDBJ whole genome shotgun (WGS) entry which is preliminary data.</text>
</comment>
<evidence type="ECO:0000313" key="2">
    <source>
        <dbReference type="EMBL" id="MBJ3783518.1"/>
    </source>
</evidence>
<sequence length="138" mass="14825">MRLLLKMVFALALLSPATGQELDTERPWEVSVTGQIEALRDGDGAAALALAGAGFRAAYMDPQDFIADIERSGYKPIGASRTHTFGTYRELASGMVVVSVELIGTDGQVWEAIYQVADEPEGWRVQGVVLRSTPGIAI</sequence>
<keyword evidence="3" id="KW-1185">Reference proteome</keyword>
<protein>
    <submittedName>
        <fullName evidence="2">DUF4864 domain-containing protein</fullName>
    </submittedName>
</protein>
<proteinExistence type="predicted"/>
<accession>A0A934IMQ2</accession>
<dbReference type="EMBL" id="JAEKMH010000001">
    <property type="protein sequence ID" value="MBJ3783518.1"/>
    <property type="molecule type" value="Genomic_DNA"/>
</dbReference>
<name>A0A934IMQ2_9HYPH</name>
<keyword evidence="1" id="KW-0732">Signal</keyword>